<feature type="region of interest" description="Disordered" evidence="1">
    <location>
        <begin position="101"/>
        <end position="127"/>
    </location>
</feature>
<accession>A0ABQ8V7T5</accession>
<reference evidence="2" key="1">
    <citation type="submission" date="2022-08" db="EMBL/GenBank/DDBJ databases">
        <title>A Global Phylogenomic Analysis of the Shiitake Genus Lentinula.</title>
        <authorList>
            <consortium name="DOE Joint Genome Institute"/>
            <person name="Sierra-Patev S."/>
            <person name="Min B."/>
            <person name="Naranjo-Ortiz M."/>
            <person name="Looney B."/>
            <person name="Konkel Z."/>
            <person name="Slot J.C."/>
            <person name="Sakamoto Y."/>
            <person name="Steenwyk J.L."/>
            <person name="Rokas A."/>
            <person name="Carro J."/>
            <person name="Camarero S."/>
            <person name="Ferreira P."/>
            <person name="Molpeceres G."/>
            <person name="Ruiz-Duenas F.J."/>
            <person name="Serrano A."/>
            <person name="Henrissat B."/>
            <person name="Drula E."/>
            <person name="Hughes K.W."/>
            <person name="Mata J.L."/>
            <person name="Ishikawa N.K."/>
            <person name="Vargas-Isla R."/>
            <person name="Ushijima S."/>
            <person name="Smith C.A."/>
            <person name="Ahrendt S."/>
            <person name="Andreopoulos W."/>
            <person name="He G."/>
            <person name="Labutti K."/>
            <person name="Lipzen A."/>
            <person name="Ng V."/>
            <person name="Riley R."/>
            <person name="Sandor L."/>
            <person name="Barry K."/>
            <person name="Martinez A.T."/>
            <person name="Xiao Y."/>
            <person name="Gibbons J.G."/>
            <person name="Terashima K."/>
            <person name="Grigoriev I.V."/>
            <person name="Hibbett D.S."/>
        </authorList>
    </citation>
    <scope>NUCLEOTIDE SEQUENCE</scope>
    <source>
        <strain evidence="2">RHP3577 ss4</strain>
    </source>
</reference>
<keyword evidence="3" id="KW-1185">Reference proteome</keyword>
<evidence type="ECO:0000313" key="2">
    <source>
        <dbReference type="EMBL" id="KAJ4472661.1"/>
    </source>
</evidence>
<comment type="caution">
    <text evidence="2">The sequence shown here is derived from an EMBL/GenBank/DDBJ whole genome shotgun (WGS) entry which is preliminary data.</text>
</comment>
<sequence>MPPVFRPRLSRREPRFPTIGAVLEDSHRIRQSSGFIELRPSHVFTSSTMLKIPAPQRSNELVDYEEEDIEEIDGVLVYGIQSSFLIPDWIFDETANNNSVTFAQSTSEPGPSPESKTLQAENVPSSQRGHVVKIVMDKAVAFARRLFPTTRASRTRQ</sequence>
<name>A0ABQ8V7T5_9AGAR</name>
<proteinExistence type="predicted"/>
<dbReference type="EMBL" id="JANVFT010000083">
    <property type="protein sequence ID" value="KAJ4472661.1"/>
    <property type="molecule type" value="Genomic_DNA"/>
</dbReference>
<protein>
    <submittedName>
        <fullName evidence="2">Uncharacterized protein</fullName>
    </submittedName>
</protein>
<gene>
    <name evidence="2" type="ORF">C8R41DRAFT_924323</name>
</gene>
<dbReference type="Proteomes" id="UP001150217">
    <property type="component" value="Unassembled WGS sequence"/>
</dbReference>
<evidence type="ECO:0000256" key="1">
    <source>
        <dbReference type="SAM" id="MobiDB-lite"/>
    </source>
</evidence>
<evidence type="ECO:0000313" key="3">
    <source>
        <dbReference type="Proteomes" id="UP001150217"/>
    </source>
</evidence>
<organism evidence="2 3">
    <name type="scientific">Lentinula lateritia</name>
    <dbReference type="NCBI Taxonomy" id="40482"/>
    <lineage>
        <taxon>Eukaryota</taxon>
        <taxon>Fungi</taxon>
        <taxon>Dikarya</taxon>
        <taxon>Basidiomycota</taxon>
        <taxon>Agaricomycotina</taxon>
        <taxon>Agaricomycetes</taxon>
        <taxon>Agaricomycetidae</taxon>
        <taxon>Agaricales</taxon>
        <taxon>Marasmiineae</taxon>
        <taxon>Omphalotaceae</taxon>
        <taxon>Lentinula</taxon>
    </lineage>
</organism>